<dbReference type="PANTHER" id="PTHR30346">
    <property type="entry name" value="TRANSCRIPTIONAL DUAL REGULATOR HCAR-RELATED"/>
    <property type="match status" value="1"/>
</dbReference>
<dbReference type="OrthoDB" id="9813056at2"/>
<name>A0A844Y5V8_9SPHN</name>
<evidence type="ECO:0000313" key="7">
    <source>
        <dbReference type="EMBL" id="MXO52428.1"/>
    </source>
</evidence>
<dbReference type="InterPro" id="IPR036388">
    <property type="entry name" value="WH-like_DNA-bd_sf"/>
</dbReference>
<organism evidence="7 8">
    <name type="scientific">Qipengyuania pelagi</name>
    <dbReference type="NCBI Taxonomy" id="994320"/>
    <lineage>
        <taxon>Bacteria</taxon>
        <taxon>Pseudomonadati</taxon>
        <taxon>Pseudomonadota</taxon>
        <taxon>Alphaproteobacteria</taxon>
        <taxon>Sphingomonadales</taxon>
        <taxon>Erythrobacteraceae</taxon>
        <taxon>Qipengyuania</taxon>
    </lineage>
</organism>
<accession>A0A844Y5V8</accession>
<dbReference type="Proteomes" id="UP000430272">
    <property type="component" value="Unassembled WGS sequence"/>
</dbReference>
<comment type="similarity">
    <text evidence="1">Belongs to the LysR transcriptional regulatory family.</text>
</comment>
<protein>
    <submittedName>
        <fullName evidence="7">LysR family transcriptional regulator</fullName>
    </submittedName>
</protein>
<dbReference type="GO" id="GO:0032993">
    <property type="term" value="C:protein-DNA complex"/>
    <property type="evidence" value="ECO:0007669"/>
    <property type="project" value="TreeGrafter"/>
</dbReference>
<dbReference type="GO" id="GO:0003700">
    <property type="term" value="F:DNA-binding transcription factor activity"/>
    <property type="evidence" value="ECO:0007669"/>
    <property type="project" value="InterPro"/>
</dbReference>
<dbReference type="InterPro" id="IPR000847">
    <property type="entry name" value="LysR_HTH_N"/>
</dbReference>
<evidence type="ECO:0000256" key="1">
    <source>
        <dbReference type="ARBA" id="ARBA00009437"/>
    </source>
</evidence>
<keyword evidence="4" id="KW-0804">Transcription</keyword>
<dbReference type="InterPro" id="IPR036390">
    <property type="entry name" value="WH_DNA-bd_sf"/>
</dbReference>
<comment type="caution">
    <text evidence="7">The sequence shown here is derived from an EMBL/GenBank/DDBJ whole genome shotgun (WGS) entry which is preliminary data.</text>
</comment>
<gene>
    <name evidence="7" type="ORF">GRI47_00205</name>
</gene>
<reference evidence="7 8" key="1">
    <citation type="submission" date="2019-12" db="EMBL/GenBank/DDBJ databases">
        <title>Genomic-based taxomic classification of the family Erythrobacteraceae.</title>
        <authorList>
            <person name="Xu L."/>
        </authorList>
    </citation>
    <scope>NUCLEOTIDE SEQUENCE [LARGE SCALE GENOMIC DNA]</scope>
    <source>
        <strain evidence="7 8">JCM 17468</strain>
    </source>
</reference>
<evidence type="ECO:0000313" key="8">
    <source>
        <dbReference type="Proteomes" id="UP000430272"/>
    </source>
</evidence>
<evidence type="ECO:0000256" key="4">
    <source>
        <dbReference type="ARBA" id="ARBA00023163"/>
    </source>
</evidence>
<dbReference type="EMBL" id="WTYD01000001">
    <property type="protein sequence ID" value="MXO52428.1"/>
    <property type="molecule type" value="Genomic_DNA"/>
</dbReference>
<proteinExistence type="inferred from homology"/>
<dbReference type="AlphaFoldDB" id="A0A844Y5V8"/>
<dbReference type="RefSeq" id="WP_160659413.1">
    <property type="nucleotide sequence ID" value="NZ_BAABDV010000001.1"/>
</dbReference>
<dbReference type="GO" id="GO:0003677">
    <property type="term" value="F:DNA binding"/>
    <property type="evidence" value="ECO:0007669"/>
    <property type="project" value="UniProtKB-KW"/>
</dbReference>
<dbReference type="Pfam" id="PF00126">
    <property type="entry name" value="HTH_1"/>
    <property type="match status" value="1"/>
</dbReference>
<feature type="domain" description="HTH lysR-type" evidence="6">
    <location>
        <begin position="1"/>
        <end position="48"/>
    </location>
</feature>
<feature type="region of interest" description="Disordered" evidence="5">
    <location>
        <begin position="172"/>
        <end position="198"/>
    </location>
</feature>
<evidence type="ECO:0000256" key="5">
    <source>
        <dbReference type="SAM" id="MobiDB-lite"/>
    </source>
</evidence>
<keyword evidence="2" id="KW-0805">Transcription regulation</keyword>
<dbReference type="PANTHER" id="PTHR30346:SF0">
    <property type="entry name" value="HCA OPERON TRANSCRIPTIONAL ACTIVATOR HCAR"/>
    <property type="match status" value="1"/>
</dbReference>
<dbReference type="SUPFAM" id="SSF46785">
    <property type="entry name" value="Winged helix' DNA-binding domain"/>
    <property type="match status" value="1"/>
</dbReference>
<keyword evidence="8" id="KW-1185">Reference proteome</keyword>
<dbReference type="Gene3D" id="1.10.10.10">
    <property type="entry name" value="Winged helix-like DNA-binding domain superfamily/Winged helix DNA-binding domain"/>
    <property type="match status" value="1"/>
</dbReference>
<evidence type="ECO:0000256" key="3">
    <source>
        <dbReference type="ARBA" id="ARBA00023125"/>
    </source>
</evidence>
<keyword evidence="3" id="KW-0238">DNA-binding</keyword>
<evidence type="ECO:0000259" key="6">
    <source>
        <dbReference type="PROSITE" id="PS50931"/>
    </source>
</evidence>
<dbReference type="PROSITE" id="PS50931">
    <property type="entry name" value="HTH_LYSR"/>
    <property type="match status" value="1"/>
</dbReference>
<sequence>MRAGSLTELMSFAAVAEELSFRRAAVRMNVSPSALSHTIRRLEERLEVSELQAMLQAMGRGRAELPEIELLSSHLSLPLRGNLAYAALAVTFELVTNALKYRVVDFPIRVTIRAMGGRVELCVISRPSFEMQPLVGGGTGTPLIERIVRDVGGEFATRLQSGDHIARVLLPRVPRPDHGGRRRVRPGNGKGPSSIPIV</sequence>
<evidence type="ECO:0000256" key="2">
    <source>
        <dbReference type="ARBA" id="ARBA00023015"/>
    </source>
</evidence>